<accession>A0A1M5TWB4</accession>
<dbReference type="EMBL" id="FQXN01000006">
    <property type="protein sequence ID" value="SHH54951.1"/>
    <property type="molecule type" value="Genomic_DNA"/>
</dbReference>
<protein>
    <submittedName>
        <fullName evidence="1">Uncharacterized protein</fullName>
    </submittedName>
</protein>
<sequence length="43" mass="5129">MKVYISTPEEIKLWKETTQPYVKEYLIKKLGKDLVNNFLNAIE</sequence>
<dbReference type="Proteomes" id="UP000242592">
    <property type="component" value="Unassembled WGS sequence"/>
</dbReference>
<keyword evidence="2" id="KW-1185">Reference proteome</keyword>
<organism evidence="1 2">
    <name type="scientific">Thermosipho atlanticus DSM 15807</name>
    <dbReference type="NCBI Taxonomy" id="1123380"/>
    <lineage>
        <taxon>Bacteria</taxon>
        <taxon>Thermotogati</taxon>
        <taxon>Thermotogota</taxon>
        <taxon>Thermotogae</taxon>
        <taxon>Thermotogales</taxon>
        <taxon>Fervidobacteriaceae</taxon>
        <taxon>Thermosipho</taxon>
    </lineage>
</organism>
<proteinExistence type="predicted"/>
<gene>
    <name evidence="1" type="ORF">SAMN02745199_1510</name>
</gene>
<evidence type="ECO:0000313" key="1">
    <source>
        <dbReference type="EMBL" id="SHH54951.1"/>
    </source>
</evidence>
<reference evidence="2" key="1">
    <citation type="submission" date="2016-11" db="EMBL/GenBank/DDBJ databases">
        <authorList>
            <person name="Varghese N."/>
            <person name="Submissions S."/>
        </authorList>
    </citation>
    <scope>NUCLEOTIDE SEQUENCE [LARGE SCALE GENOMIC DNA]</scope>
    <source>
        <strain evidence="2">DSM 15807</strain>
    </source>
</reference>
<dbReference type="AlphaFoldDB" id="A0A1M5TWB4"/>
<name>A0A1M5TWB4_9BACT</name>
<evidence type="ECO:0000313" key="2">
    <source>
        <dbReference type="Proteomes" id="UP000242592"/>
    </source>
</evidence>